<evidence type="ECO:0000256" key="1">
    <source>
        <dbReference type="SAM" id="MobiDB-lite"/>
    </source>
</evidence>
<feature type="compositionally biased region" description="Polar residues" evidence="1">
    <location>
        <begin position="234"/>
        <end position="243"/>
    </location>
</feature>
<evidence type="ECO:0000313" key="2">
    <source>
        <dbReference type="EMBL" id="SPO30734.1"/>
    </source>
</evidence>
<feature type="compositionally biased region" description="Polar residues" evidence="1">
    <location>
        <begin position="323"/>
        <end position="333"/>
    </location>
</feature>
<protein>
    <submittedName>
        <fullName evidence="2">Uncharacterized protein</fullName>
    </submittedName>
</protein>
<feature type="region of interest" description="Disordered" evidence="1">
    <location>
        <begin position="738"/>
        <end position="769"/>
    </location>
</feature>
<gene>
    <name evidence="2" type="ORF">UTRI_05351</name>
</gene>
<accession>A0A5C3EJB6</accession>
<dbReference type="Proteomes" id="UP000324022">
    <property type="component" value="Unassembled WGS sequence"/>
</dbReference>
<feature type="compositionally biased region" description="Low complexity" evidence="1">
    <location>
        <begin position="701"/>
        <end position="714"/>
    </location>
</feature>
<feature type="compositionally biased region" description="Polar residues" evidence="1">
    <location>
        <begin position="46"/>
        <end position="71"/>
    </location>
</feature>
<organism evidence="2 3">
    <name type="scientific">Ustilago trichophora</name>
    <dbReference type="NCBI Taxonomy" id="86804"/>
    <lineage>
        <taxon>Eukaryota</taxon>
        <taxon>Fungi</taxon>
        <taxon>Dikarya</taxon>
        <taxon>Basidiomycota</taxon>
        <taxon>Ustilaginomycotina</taxon>
        <taxon>Ustilaginomycetes</taxon>
        <taxon>Ustilaginales</taxon>
        <taxon>Ustilaginaceae</taxon>
        <taxon>Ustilago</taxon>
    </lineage>
</organism>
<feature type="compositionally biased region" description="Polar residues" evidence="1">
    <location>
        <begin position="25"/>
        <end position="37"/>
    </location>
</feature>
<feature type="region of interest" description="Disordered" evidence="1">
    <location>
        <begin position="401"/>
        <end position="442"/>
    </location>
</feature>
<proteinExistence type="predicted"/>
<feature type="compositionally biased region" description="Low complexity" evidence="1">
    <location>
        <begin position="369"/>
        <end position="378"/>
    </location>
</feature>
<evidence type="ECO:0000313" key="3">
    <source>
        <dbReference type="Proteomes" id="UP000324022"/>
    </source>
</evidence>
<dbReference type="OrthoDB" id="2556486at2759"/>
<feature type="region of interest" description="Disordered" evidence="1">
    <location>
        <begin position="323"/>
        <end position="378"/>
    </location>
</feature>
<dbReference type="EMBL" id="OOIN01000034">
    <property type="protein sequence ID" value="SPO30734.1"/>
    <property type="molecule type" value="Genomic_DNA"/>
</dbReference>
<feature type="region of interest" description="Disordered" evidence="1">
    <location>
        <begin position="698"/>
        <end position="720"/>
    </location>
</feature>
<dbReference type="AlphaFoldDB" id="A0A5C3EJB6"/>
<name>A0A5C3EJB6_9BASI</name>
<keyword evidence="3" id="KW-1185">Reference proteome</keyword>
<feature type="region of interest" description="Disordered" evidence="1">
    <location>
        <begin position="25"/>
        <end position="71"/>
    </location>
</feature>
<reference evidence="2 3" key="1">
    <citation type="submission" date="2018-03" db="EMBL/GenBank/DDBJ databases">
        <authorList>
            <person name="Guldener U."/>
        </authorList>
    </citation>
    <scope>NUCLEOTIDE SEQUENCE [LARGE SCALE GENOMIC DNA]</scope>
    <source>
        <strain evidence="2 3">NBRC100155</strain>
    </source>
</reference>
<sequence length="791" mass="85098">MSHISNLSAPLPSITRTSEDDVYFTSQASSSKQSLTVPESFLRPSGSRSNSIHPKQSAANSLPGSPVASSFPQRPAFRRALTSSAATSVSTAESTRFDDLHYAQTHFSRSTLLVYPDSETTVQACAGSEPEEDIRELLLASSDEESSAPPSTPGFDSARIPPRGSSASIVRNKQSMESEKSTLSLPEPITLLAPPVTQNSQLRRNGLKMSQSSTELACQAPRASMSSHHDAGSIRTNASSTGSFKRRSRILMKIIPFSRESSSAPSPLPEHGQKFGTFPRIRGKVRNDEPIETLAARFSDLNTDSLSPPLSASSVKSTFSSINGGMASSSPATSPELGHPDLPGGRRSGSHGRREGCRLKGTSSRESVRTLFSSSSSQSLNAKALEESEWEKTLENAASRASWHSSINHRPRQHTLSNASSSKSSSHRRNVSNQSTWPRAISNPVHQRDSLLLEHVFVDASNDGSASQYAASSYTGYPVGDDGSWSAVGSRQHSLAGSNNSAQPRSRYIAPMDNAGQRRFGTLPRVKARRPSTTGISFRGEPAQFELKPSTLTATPSRPAALGTASLGRATSLRRRAHPEVASIWHMGRRRSSGIGLSSNNGSFSAGGTARMMPTIPQGHSRETSLADSVIDDETSSWAGIDPYTQDPAEPYPRGYSLGGVGARQDSLASDGSGDFIPLRVFYSRRESQDDLALLNFPRRSSNNSSTTCTNTTNDPPGIRPVFNLHPFQKRPQIARGFSSQEPFRSHADVPEPVTSEAEDQDFSKDGEGWCRRRSSFTNALTPSSGVTCQG</sequence>
<feature type="region of interest" description="Disordered" evidence="1">
    <location>
        <begin position="224"/>
        <end position="243"/>
    </location>
</feature>
<feature type="region of interest" description="Disordered" evidence="1">
    <location>
        <begin position="141"/>
        <end position="183"/>
    </location>
</feature>